<dbReference type="InterPro" id="IPR036259">
    <property type="entry name" value="MFS_trans_sf"/>
</dbReference>
<dbReference type="PANTHER" id="PTHR42718">
    <property type="entry name" value="MAJOR FACILITATOR SUPERFAMILY MULTIDRUG TRANSPORTER MFSC"/>
    <property type="match status" value="1"/>
</dbReference>
<organism evidence="11 12">
    <name type="scientific">Streptomyces lydicus</name>
    <dbReference type="NCBI Taxonomy" id="47763"/>
    <lineage>
        <taxon>Bacteria</taxon>
        <taxon>Bacillati</taxon>
        <taxon>Actinomycetota</taxon>
        <taxon>Actinomycetes</taxon>
        <taxon>Kitasatosporales</taxon>
        <taxon>Streptomycetaceae</taxon>
        <taxon>Streptomyces</taxon>
    </lineage>
</organism>
<accession>A0A3S9YCS8</accession>
<feature type="transmembrane region" description="Helical" evidence="9">
    <location>
        <begin position="179"/>
        <end position="201"/>
    </location>
</feature>
<evidence type="ECO:0000256" key="9">
    <source>
        <dbReference type="SAM" id="Phobius"/>
    </source>
</evidence>
<dbReference type="AlphaFoldDB" id="A0A3S9YCS8"/>
<keyword evidence="5 9" id="KW-1133">Transmembrane helix</keyword>
<dbReference type="GO" id="GO:0046677">
    <property type="term" value="P:response to antibiotic"/>
    <property type="evidence" value="ECO:0007669"/>
    <property type="project" value="UniProtKB-KW"/>
</dbReference>
<feature type="transmembrane region" description="Helical" evidence="9">
    <location>
        <begin position="61"/>
        <end position="80"/>
    </location>
</feature>
<keyword evidence="7" id="KW-0046">Antibiotic resistance</keyword>
<keyword evidence="3" id="KW-1003">Cell membrane</keyword>
<evidence type="ECO:0000259" key="10">
    <source>
        <dbReference type="PROSITE" id="PS50850"/>
    </source>
</evidence>
<evidence type="ECO:0000256" key="1">
    <source>
        <dbReference type="ARBA" id="ARBA00004651"/>
    </source>
</evidence>
<evidence type="ECO:0000256" key="4">
    <source>
        <dbReference type="ARBA" id="ARBA00022692"/>
    </source>
</evidence>
<sequence length="520" mass="52851">MSAKPSRPPRLSRPARPARPARDGMLLTLACLVVFLVILDATIVSVALPSLRTDLGLDPTALPWVVNAYTLAFAGFLLIGGRCGDLYGRRRTLLAGIALFTVASAAGGLATDAGLLLTARAAQGLGGALLMPTTLSVITQTYPQGPRRARALAVWSAVGAVGAAAGTVMGGVLTQLLDWRWVFLINLPFGAVAATTAWRVLFDVRRDAREDVQGVERGEGRGGLPEGRTTEGPEGGDPAARPRLDLPGALLVTAGLAAALYGLMESTTYGWGAPRVWGPVAAGSTALVLFAVHQARWAEQPLVPPSVVRRRPVPVANATMFLLGLAFFASPVLLSLHLQNVHHYSPLRAGLGFLPIAVALMLSGLVTGRLIPRFGARAVAIGGLILAAVGFGVLALTLGGHGSYALTVGLPGVVFGLGVGSSFTPVTACAISGVPPSLAGLASGILNTTRQVSGAVGLAVLNTLAAAGADSYAGSHPAAGGATGADALAHGHALAFAVAACCALAAAVVATRLPRPRSEQ</sequence>
<dbReference type="InterPro" id="IPR011701">
    <property type="entry name" value="MFS"/>
</dbReference>
<dbReference type="PROSITE" id="PS50850">
    <property type="entry name" value="MFS"/>
    <property type="match status" value="1"/>
</dbReference>
<proteinExistence type="predicted"/>
<reference evidence="11 12" key="1">
    <citation type="submission" date="2018-04" db="EMBL/GenBank/DDBJ databases">
        <title>Complete genome sequences of Streptomyces lydicus strain WYEC and characterization of antagonistic properties of biological control agents.</title>
        <authorList>
            <person name="Mariita R.M."/>
            <person name="Sello J.K."/>
        </authorList>
    </citation>
    <scope>NUCLEOTIDE SEQUENCE [LARGE SCALE GENOMIC DNA]</scope>
    <source>
        <strain evidence="11 12">WYEC 108</strain>
    </source>
</reference>
<name>A0A3S9YCS8_9ACTN</name>
<dbReference type="PANTHER" id="PTHR42718:SF46">
    <property type="entry name" value="BLR6921 PROTEIN"/>
    <property type="match status" value="1"/>
</dbReference>
<feature type="transmembrane region" description="Helical" evidence="9">
    <location>
        <begin position="92"/>
        <end position="111"/>
    </location>
</feature>
<feature type="transmembrane region" description="Helical" evidence="9">
    <location>
        <begin position="246"/>
        <end position="264"/>
    </location>
</feature>
<gene>
    <name evidence="11" type="ORF">DDE74_19360</name>
</gene>
<dbReference type="Gene3D" id="1.20.1250.20">
    <property type="entry name" value="MFS general substrate transporter like domains"/>
    <property type="match status" value="1"/>
</dbReference>
<feature type="transmembrane region" description="Helical" evidence="9">
    <location>
        <begin position="276"/>
        <end position="292"/>
    </location>
</feature>
<evidence type="ECO:0000256" key="8">
    <source>
        <dbReference type="SAM" id="MobiDB-lite"/>
    </source>
</evidence>
<dbReference type="EMBL" id="CP029042">
    <property type="protein sequence ID" value="AZS72833.1"/>
    <property type="molecule type" value="Genomic_DNA"/>
</dbReference>
<evidence type="ECO:0000256" key="7">
    <source>
        <dbReference type="ARBA" id="ARBA00023251"/>
    </source>
</evidence>
<comment type="subcellular location">
    <subcellularLocation>
        <location evidence="1">Cell membrane</location>
        <topology evidence="1">Multi-pass membrane protein</topology>
    </subcellularLocation>
</comment>
<dbReference type="CDD" id="cd17321">
    <property type="entry name" value="MFS_MMR_MDR_like"/>
    <property type="match status" value="1"/>
</dbReference>
<feature type="transmembrane region" description="Helical" evidence="9">
    <location>
        <begin position="151"/>
        <end position="173"/>
    </location>
</feature>
<dbReference type="InterPro" id="IPR020846">
    <property type="entry name" value="MFS_dom"/>
</dbReference>
<protein>
    <submittedName>
        <fullName evidence="11">MFS transporter</fullName>
    </submittedName>
</protein>
<feature type="transmembrane region" description="Helical" evidence="9">
    <location>
        <begin position="117"/>
        <end position="139"/>
    </location>
</feature>
<dbReference type="Pfam" id="PF07690">
    <property type="entry name" value="MFS_1"/>
    <property type="match status" value="1"/>
</dbReference>
<dbReference type="GO" id="GO:0022857">
    <property type="term" value="F:transmembrane transporter activity"/>
    <property type="evidence" value="ECO:0007669"/>
    <property type="project" value="InterPro"/>
</dbReference>
<keyword evidence="6 9" id="KW-0472">Membrane</keyword>
<feature type="transmembrane region" description="Helical" evidence="9">
    <location>
        <begin position="313"/>
        <end position="334"/>
    </location>
</feature>
<dbReference type="GO" id="GO:0005886">
    <property type="term" value="C:plasma membrane"/>
    <property type="evidence" value="ECO:0007669"/>
    <property type="project" value="UniProtKB-SubCell"/>
</dbReference>
<feature type="transmembrane region" description="Helical" evidence="9">
    <location>
        <begin position="346"/>
        <end position="366"/>
    </location>
</feature>
<evidence type="ECO:0000256" key="5">
    <source>
        <dbReference type="ARBA" id="ARBA00022989"/>
    </source>
</evidence>
<feature type="transmembrane region" description="Helical" evidence="9">
    <location>
        <begin position="452"/>
        <end position="473"/>
    </location>
</feature>
<keyword evidence="4 9" id="KW-0812">Transmembrane</keyword>
<dbReference type="SUPFAM" id="SSF103473">
    <property type="entry name" value="MFS general substrate transporter"/>
    <property type="match status" value="1"/>
</dbReference>
<feature type="transmembrane region" description="Helical" evidence="9">
    <location>
        <begin position="378"/>
        <end position="398"/>
    </location>
</feature>
<dbReference type="Proteomes" id="UP000275579">
    <property type="component" value="Chromosome"/>
</dbReference>
<evidence type="ECO:0000256" key="3">
    <source>
        <dbReference type="ARBA" id="ARBA00022475"/>
    </source>
</evidence>
<evidence type="ECO:0000313" key="12">
    <source>
        <dbReference type="Proteomes" id="UP000275579"/>
    </source>
</evidence>
<evidence type="ECO:0000256" key="6">
    <source>
        <dbReference type="ARBA" id="ARBA00023136"/>
    </source>
</evidence>
<feature type="transmembrane region" description="Helical" evidence="9">
    <location>
        <begin position="493"/>
        <end position="513"/>
    </location>
</feature>
<dbReference type="Gene3D" id="1.20.1720.10">
    <property type="entry name" value="Multidrug resistance protein D"/>
    <property type="match status" value="1"/>
</dbReference>
<evidence type="ECO:0000256" key="2">
    <source>
        <dbReference type="ARBA" id="ARBA00022448"/>
    </source>
</evidence>
<feature type="domain" description="Major facilitator superfamily (MFS) profile" evidence="10">
    <location>
        <begin position="26"/>
        <end position="517"/>
    </location>
</feature>
<evidence type="ECO:0000313" key="11">
    <source>
        <dbReference type="EMBL" id="AZS72833.1"/>
    </source>
</evidence>
<feature type="region of interest" description="Disordered" evidence="8">
    <location>
        <begin position="213"/>
        <end position="240"/>
    </location>
</feature>
<keyword evidence="2" id="KW-0813">Transport</keyword>